<keyword evidence="3" id="KW-1185">Reference proteome</keyword>
<feature type="compositionally biased region" description="Basic and acidic residues" evidence="1">
    <location>
        <begin position="354"/>
        <end position="367"/>
    </location>
</feature>
<feature type="compositionally biased region" description="Basic and acidic residues" evidence="1">
    <location>
        <begin position="112"/>
        <end position="128"/>
    </location>
</feature>
<evidence type="ECO:0000256" key="1">
    <source>
        <dbReference type="SAM" id="MobiDB-lite"/>
    </source>
</evidence>
<feature type="compositionally biased region" description="Polar residues" evidence="1">
    <location>
        <begin position="623"/>
        <end position="675"/>
    </location>
</feature>
<evidence type="ECO:0000313" key="2">
    <source>
        <dbReference type="EMBL" id="PWN95400.1"/>
    </source>
</evidence>
<feature type="compositionally biased region" description="Low complexity" evidence="1">
    <location>
        <begin position="712"/>
        <end position="740"/>
    </location>
</feature>
<feature type="compositionally biased region" description="Low complexity" evidence="1">
    <location>
        <begin position="377"/>
        <end position="389"/>
    </location>
</feature>
<dbReference type="Proteomes" id="UP000245946">
    <property type="component" value="Unassembled WGS sequence"/>
</dbReference>
<dbReference type="OrthoDB" id="2554418at2759"/>
<proteinExistence type="predicted"/>
<organism evidence="2 3">
    <name type="scientific">Tilletiopsis washingtonensis</name>
    <dbReference type="NCBI Taxonomy" id="58919"/>
    <lineage>
        <taxon>Eukaryota</taxon>
        <taxon>Fungi</taxon>
        <taxon>Dikarya</taxon>
        <taxon>Basidiomycota</taxon>
        <taxon>Ustilaginomycotina</taxon>
        <taxon>Exobasidiomycetes</taxon>
        <taxon>Entylomatales</taxon>
        <taxon>Entylomatales incertae sedis</taxon>
        <taxon>Tilletiopsis</taxon>
    </lineage>
</organism>
<dbReference type="RefSeq" id="XP_025595679.1">
    <property type="nucleotide sequence ID" value="XM_025739120.1"/>
</dbReference>
<protein>
    <submittedName>
        <fullName evidence="2">Uncharacterized protein</fullName>
    </submittedName>
</protein>
<feature type="compositionally biased region" description="Low complexity" evidence="1">
    <location>
        <begin position="550"/>
        <end position="572"/>
    </location>
</feature>
<feature type="region of interest" description="Disordered" evidence="1">
    <location>
        <begin position="710"/>
        <end position="787"/>
    </location>
</feature>
<feature type="compositionally biased region" description="Polar residues" evidence="1">
    <location>
        <begin position="324"/>
        <end position="339"/>
    </location>
</feature>
<feature type="compositionally biased region" description="Low complexity" evidence="1">
    <location>
        <begin position="426"/>
        <end position="438"/>
    </location>
</feature>
<accession>A0A316Z0W6</accession>
<feature type="compositionally biased region" description="Pro residues" evidence="1">
    <location>
        <begin position="390"/>
        <end position="400"/>
    </location>
</feature>
<evidence type="ECO:0000313" key="3">
    <source>
        <dbReference type="Proteomes" id="UP000245946"/>
    </source>
</evidence>
<feature type="compositionally biased region" description="Low complexity" evidence="1">
    <location>
        <begin position="605"/>
        <end position="616"/>
    </location>
</feature>
<gene>
    <name evidence="2" type="ORF">FA09DRAFT_138752</name>
</gene>
<dbReference type="AlphaFoldDB" id="A0A316Z0W6"/>
<dbReference type="STRING" id="58919.A0A316Z0W6"/>
<dbReference type="GeneID" id="37266666"/>
<feature type="region of interest" description="Disordered" evidence="1">
    <location>
        <begin position="34"/>
        <end position="158"/>
    </location>
</feature>
<name>A0A316Z0W6_9BASI</name>
<feature type="compositionally biased region" description="Low complexity" evidence="1">
    <location>
        <begin position="758"/>
        <end position="778"/>
    </location>
</feature>
<dbReference type="EMBL" id="KZ819304">
    <property type="protein sequence ID" value="PWN95400.1"/>
    <property type="molecule type" value="Genomic_DNA"/>
</dbReference>
<feature type="region of interest" description="Disordered" evidence="1">
    <location>
        <begin position="300"/>
        <end position="689"/>
    </location>
</feature>
<feature type="compositionally biased region" description="Polar residues" evidence="1">
    <location>
        <begin position="145"/>
        <end position="155"/>
    </location>
</feature>
<reference evidence="2 3" key="1">
    <citation type="journal article" date="2018" name="Mol. Biol. Evol.">
        <title>Broad Genomic Sampling Reveals a Smut Pathogenic Ancestry of the Fungal Clade Ustilaginomycotina.</title>
        <authorList>
            <person name="Kijpornyongpan T."/>
            <person name="Mondo S.J."/>
            <person name="Barry K."/>
            <person name="Sandor L."/>
            <person name="Lee J."/>
            <person name="Lipzen A."/>
            <person name="Pangilinan J."/>
            <person name="LaButti K."/>
            <person name="Hainaut M."/>
            <person name="Henrissat B."/>
            <person name="Grigoriev I.V."/>
            <person name="Spatafora J.W."/>
            <person name="Aime M.C."/>
        </authorList>
    </citation>
    <scope>NUCLEOTIDE SEQUENCE [LARGE SCALE GENOMIC DNA]</scope>
    <source>
        <strain evidence="2 3">MCA 4186</strain>
    </source>
</reference>
<sequence>MGRAAPNGVSHDALVAEEGQRILAAARLQAAGGVYQPPMLGPEGTSPSSSPRLQGATAAIAEGDERSLSPESGNSLEVPGVGDGKSSRSPSPDPSTKSKRKTFLGFGGGSSKADKAAEKAERAAEKKSGSSSKPSSRRASRVDLSMTSASGSASNYDFADTMSIDSSHGSIGPNGTARRRRYKDTRGLDILASELAAEALLSQSMPSSSNGDSMMLPGSFTPEARRASMMSVLGQGTPMDHGSTPYDISSTYVNRTSVYHTPVQVNAQARSRNVSATSASTAPTSAKRAVLQMSMHNPETELQGLTKPPKSGKSTPFGGGSRAPSRTVTPKTSVSQLRTPASPAGVTATPTQAEHAKQSARLREASEKLQQSTQRRASPPAANSSAAPLAPGPAPEPVPGVPASVKASPTVVAASTPSMPPPSQPAPKQLSAAATVSPPSSPQKGARPPARHRLSFFGGKKSQPASPAPPSPKPAVKGPTKSSIVASTLKPAGDIVAPVLNKIPSRNTVDSSAERGASPYSESGSSAAPHLSTPAPVGTFRRSSTTPDVPRAAQTKAAAPPVPAVPAAARKQQSATLGHTSALRADLPGSKSSTTLSNGKEARASSESTKSVSKFSRFLSRLSGKSSAPTNATPVAKKTPTSHVSSGASTPSNAAPSFATAQELTAPNSPEQTRASLVGMPTKQLSSEEKDVAVARAFLNPEMSASGFGTRAAYSSASAAPASGAVALSERSRSASADRSGSLDEHSPQASEGSQEHGASAGSASTRSATSAGTLATTPNASTGMVAASKDVVVPIEEADGATSMPLRTVAA</sequence>